<evidence type="ECO:0000313" key="1">
    <source>
        <dbReference type="EMBL" id="VDK32380.1"/>
    </source>
</evidence>
<dbReference type="EMBL" id="UYRS01018314">
    <property type="protein sequence ID" value="VDK32380.1"/>
    <property type="molecule type" value="Genomic_DNA"/>
</dbReference>
<dbReference type="OrthoDB" id="8251209at2759"/>
<keyword evidence="2" id="KW-1185">Reference proteome</keyword>
<dbReference type="WBParaSite" id="TASK_0000381001-mRNA-1">
    <property type="protein sequence ID" value="TASK_0000381001-mRNA-1"/>
    <property type="gene ID" value="TASK_0000381001"/>
</dbReference>
<accession>A0A0R3W210</accession>
<evidence type="ECO:0000313" key="3">
    <source>
        <dbReference type="WBParaSite" id="TASK_0000381001-mRNA-1"/>
    </source>
</evidence>
<reference evidence="1 2" key="2">
    <citation type="submission" date="2018-11" db="EMBL/GenBank/DDBJ databases">
        <authorList>
            <consortium name="Pathogen Informatics"/>
        </authorList>
    </citation>
    <scope>NUCLEOTIDE SEQUENCE [LARGE SCALE GENOMIC DNA]</scope>
</reference>
<organism evidence="3">
    <name type="scientific">Taenia asiatica</name>
    <name type="common">Asian tapeworm</name>
    <dbReference type="NCBI Taxonomy" id="60517"/>
    <lineage>
        <taxon>Eukaryota</taxon>
        <taxon>Metazoa</taxon>
        <taxon>Spiralia</taxon>
        <taxon>Lophotrochozoa</taxon>
        <taxon>Platyhelminthes</taxon>
        <taxon>Cestoda</taxon>
        <taxon>Eucestoda</taxon>
        <taxon>Cyclophyllidea</taxon>
        <taxon>Taeniidae</taxon>
        <taxon>Taenia</taxon>
    </lineage>
</organism>
<gene>
    <name evidence="1" type="ORF">TASK_LOCUS3811</name>
</gene>
<proteinExistence type="predicted"/>
<reference evidence="3" key="1">
    <citation type="submission" date="2017-02" db="UniProtKB">
        <authorList>
            <consortium name="WormBaseParasite"/>
        </authorList>
    </citation>
    <scope>IDENTIFICATION</scope>
</reference>
<protein>
    <submittedName>
        <fullName evidence="3">LINES_N domain-containing protein</fullName>
    </submittedName>
</protein>
<sequence>MNDVDLFMSERLKTSMCATQYFNAKELPEFPELCVDMVISWATQSSSPPLSVLAQRFLRTVLSLPSYEVSNPSHGAFKIQDILKCWKRSLRVLVLDREDSGPLLSHLLNETCLLLIHTIDTELPSNLAYSLIRILQKTVEIVFYENWSFALKPQASCFVDDRMRAELLSLVSGMDLARWTSHSNEENLFDFSTRCYRLLLYTMARSLFAQGYHSSIMNHLAISANDLIAIFQSDDVLLFRMLLTLLLIENTAIKNGWVNRLRVPSAHELFTSLLELIGFDRYCLIDWLVSPETDCLAYLLAYTKRLAVASTTNDKDDEVQQHRWRPPACWLQLHREGVRQVMTDLAKSLKKLQISGSLPFAPDLLITRIHTAVKVLSSM</sequence>
<name>A0A0R3W210_TAEAS</name>
<evidence type="ECO:0000313" key="2">
    <source>
        <dbReference type="Proteomes" id="UP000282613"/>
    </source>
</evidence>
<dbReference type="AlphaFoldDB" id="A0A0R3W210"/>
<dbReference type="Proteomes" id="UP000282613">
    <property type="component" value="Unassembled WGS sequence"/>
</dbReference>